<dbReference type="PROSITE" id="PS51257">
    <property type="entry name" value="PROKAR_LIPOPROTEIN"/>
    <property type="match status" value="1"/>
</dbReference>
<dbReference type="AlphaFoldDB" id="A0A1P8MSG8"/>
<sequence length="321" mass="34115">MAGARITRGIKAWGGLIVLGLLGACEMFQPVEPVLTPRARPAGLAPPPVPDIQATSQESAALRAYLAQVQSSQLTAGLLRQDGGGPDTPFTADMLARNFENIVFFNEYAGPGVRPGSASALRRWTAPVRIGIEFGASVPPSQRTRDTNDVIAYARRLAQATGHPVSVSDNPNFLVFFVSEDDRADTVNVRATSLPGVNRINVGPVRDLPSDAYCAVAAYATGPERSTYTAAVAVIRAENPDLLRLSCIHEELAQGMGLANDSPDARPSIFNDDDEFALLTGHDVKLLGMLYDDRLRPGIGLTEARPTVRALAAEATTIGPS</sequence>
<name>A0A1P8MSG8_9RHOB</name>
<evidence type="ECO:0000313" key="2">
    <source>
        <dbReference type="Proteomes" id="UP000186336"/>
    </source>
</evidence>
<dbReference type="InterPro" id="IPR021323">
    <property type="entry name" value="DUF2927"/>
</dbReference>
<evidence type="ECO:0008006" key="3">
    <source>
        <dbReference type="Google" id="ProtNLM"/>
    </source>
</evidence>
<dbReference type="Proteomes" id="UP000186336">
    <property type="component" value="Chromosome"/>
</dbReference>
<organism evidence="1 2">
    <name type="scientific">Tateyamaria omphalii</name>
    <dbReference type="NCBI Taxonomy" id="299262"/>
    <lineage>
        <taxon>Bacteria</taxon>
        <taxon>Pseudomonadati</taxon>
        <taxon>Pseudomonadota</taxon>
        <taxon>Alphaproteobacteria</taxon>
        <taxon>Rhodobacterales</taxon>
        <taxon>Roseobacteraceae</taxon>
        <taxon>Tateyamaria</taxon>
    </lineage>
</organism>
<accession>A0A1P8MSG8</accession>
<dbReference type="EMBL" id="CP019312">
    <property type="protein sequence ID" value="APX10933.1"/>
    <property type="molecule type" value="Genomic_DNA"/>
</dbReference>
<dbReference type="STRING" id="299262.BWR18_03915"/>
<evidence type="ECO:0000313" key="1">
    <source>
        <dbReference type="EMBL" id="APX10933.1"/>
    </source>
</evidence>
<proteinExistence type="predicted"/>
<gene>
    <name evidence="1" type="ORF">BWR18_03915</name>
</gene>
<keyword evidence="2" id="KW-1185">Reference proteome</keyword>
<dbReference type="KEGG" id="tom:BWR18_03915"/>
<protein>
    <recommendedName>
        <fullName evidence="3">Lipoprotein</fullName>
    </recommendedName>
</protein>
<reference evidence="1 2" key="1">
    <citation type="submission" date="2017-01" db="EMBL/GenBank/DDBJ databases">
        <title>Complete genome of Tateyamaria omphalii DOK1-4 isolated from seawater in Dokdo.</title>
        <authorList>
            <person name="Kim J.H."/>
            <person name="Chi W.-J."/>
        </authorList>
    </citation>
    <scope>NUCLEOTIDE SEQUENCE [LARGE SCALE GENOMIC DNA]</scope>
    <source>
        <strain evidence="1 2">DOK1-4</strain>
    </source>
</reference>
<dbReference type="Pfam" id="PF11150">
    <property type="entry name" value="DUF2927"/>
    <property type="match status" value="1"/>
</dbReference>
<dbReference type="OrthoDB" id="3295600at2"/>
<dbReference type="RefSeq" id="WP_076626800.1">
    <property type="nucleotide sequence ID" value="NZ_CP019312.1"/>
</dbReference>